<dbReference type="RefSeq" id="WP_156648356.1">
    <property type="nucleotide sequence ID" value="NZ_AZFK01000077.1"/>
</dbReference>
<accession>A0A0R1U4Y9</accession>
<comment type="caution">
    <text evidence="2">The sequence shown here is derived from an EMBL/GenBank/DDBJ whole genome shotgun (WGS) entry which is preliminary data.</text>
</comment>
<dbReference type="PATRIC" id="fig|1423760.3.peg.250"/>
<keyword evidence="1" id="KW-1133">Transmembrane helix</keyword>
<reference evidence="2 3" key="1">
    <citation type="journal article" date="2015" name="Genome Announc.">
        <title>Expanding the biotechnology potential of lactobacilli through comparative genomics of 213 strains and associated genera.</title>
        <authorList>
            <person name="Sun Z."/>
            <person name="Harris H.M."/>
            <person name="McCann A."/>
            <person name="Guo C."/>
            <person name="Argimon S."/>
            <person name="Zhang W."/>
            <person name="Yang X."/>
            <person name="Jeffery I.B."/>
            <person name="Cooney J.C."/>
            <person name="Kagawa T.F."/>
            <person name="Liu W."/>
            <person name="Song Y."/>
            <person name="Salvetti E."/>
            <person name="Wrobel A."/>
            <person name="Rasinkangas P."/>
            <person name="Parkhill J."/>
            <person name="Rea M.C."/>
            <person name="O'Sullivan O."/>
            <person name="Ritari J."/>
            <person name="Douillard F.P."/>
            <person name="Paul Ross R."/>
            <person name="Yang R."/>
            <person name="Briner A.E."/>
            <person name="Felis G.E."/>
            <person name="de Vos W.M."/>
            <person name="Barrangou R."/>
            <person name="Klaenhammer T.R."/>
            <person name="Caufield P.W."/>
            <person name="Cui Y."/>
            <person name="Zhang H."/>
            <person name="O'Toole P.W."/>
        </authorList>
    </citation>
    <scope>NUCLEOTIDE SEQUENCE [LARGE SCALE GENOMIC DNA]</scope>
    <source>
        <strain evidence="2 3">DSM 15946</strain>
    </source>
</reference>
<dbReference type="EMBL" id="AZFK01000077">
    <property type="protein sequence ID" value="KRL88300.1"/>
    <property type="molecule type" value="Genomic_DNA"/>
</dbReference>
<proteinExistence type="predicted"/>
<evidence type="ECO:0000313" key="2">
    <source>
        <dbReference type="EMBL" id="KRL88300.1"/>
    </source>
</evidence>
<dbReference type="Proteomes" id="UP000050816">
    <property type="component" value="Unassembled WGS sequence"/>
</dbReference>
<evidence type="ECO:0000313" key="3">
    <source>
        <dbReference type="Proteomes" id="UP000050816"/>
    </source>
</evidence>
<organism evidence="2 3">
    <name type="scientific">Limosilactobacillus ingluviei DSM 15946</name>
    <dbReference type="NCBI Taxonomy" id="1423760"/>
    <lineage>
        <taxon>Bacteria</taxon>
        <taxon>Bacillati</taxon>
        <taxon>Bacillota</taxon>
        <taxon>Bacilli</taxon>
        <taxon>Lactobacillales</taxon>
        <taxon>Lactobacillaceae</taxon>
        <taxon>Limosilactobacillus</taxon>
    </lineage>
</organism>
<name>A0A0R1U4Y9_9LACO</name>
<keyword evidence="1" id="KW-0472">Membrane</keyword>
<evidence type="ECO:0000256" key="1">
    <source>
        <dbReference type="SAM" id="Phobius"/>
    </source>
</evidence>
<feature type="transmembrane region" description="Helical" evidence="1">
    <location>
        <begin position="34"/>
        <end position="52"/>
    </location>
</feature>
<keyword evidence="1" id="KW-0812">Transmembrane</keyword>
<gene>
    <name evidence="2" type="ORF">FC43_GL000232</name>
</gene>
<protein>
    <submittedName>
        <fullName evidence="2">Uncharacterized protein</fullName>
    </submittedName>
</protein>
<sequence>MMYWFLGAGFWWGIALVLVALSVGKSLRWAKTGWLIGLSFLLGAGLLGAGWWQSRPTAPASSQQFTTSKSAQRGSYQLVKHDQVASDDDLTFQTDEQGTYQLQIKGLRKATVQVKDGDDESAVRFKTQRLTVQPGKVTHLTIKLPAGEATHEFELVDQLGHDTDFQLVRPTQASSTATWESK</sequence>
<dbReference type="AlphaFoldDB" id="A0A0R1U4Y9"/>